<keyword evidence="2" id="KW-1185">Reference proteome</keyword>
<dbReference type="Proteomes" id="UP000827976">
    <property type="component" value="Chromosome 10"/>
</dbReference>
<gene>
    <name evidence="1" type="ORF">IHE45_10G041100</name>
</gene>
<protein>
    <submittedName>
        <fullName evidence="1">Rhodanese/Cell cycle control phosphatase protein</fullName>
    </submittedName>
</protein>
<name>A0ACB7VA43_DIOAL</name>
<dbReference type="EMBL" id="CM037020">
    <property type="protein sequence ID" value="KAH7670637.1"/>
    <property type="molecule type" value="Genomic_DNA"/>
</dbReference>
<organism evidence="1 2">
    <name type="scientific">Dioscorea alata</name>
    <name type="common">Purple yam</name>
    <dbReference type="NCBI Taxonomy" id="55571"/>
    <lineage>
        <taxon>Eukaryota</taxon>
        <taxon>Viridiplantae</taxon>
        <taxon>Streptophyta</taxon>
        <taxon>Embryophyta</taxon>
        <taxon>Tracheophyta</taxon>
        <taxon>Spermatophyta</taxon>
        <taxon>Magnoliopsida</taxon>
        <taxon>Liliopsida</taxon>
        <taxon>Dioscoreales</taxon>
        <taxon>Dioscoreaceae</taxon>
        <taxon>Dioscorea</taxon>
    </lineage>
</organism>
<accession>A0ACB7VA43</accession>
<evidence type="ECO:0000313" key="1">
    <source>
        <dbReference type="EMBL" id="KAH7670637.1"/>
    </source>
</evidence>
<sequence length="306" mass="34268">MEALALAHHYHFTNPLPSSPHNNPSILNTINLCKPSTLLFFPKSPLSSIPKPSYSTPSLRYNKVTVRMSSTAGSEEEEETKQAKEMAAARKRWEALIRDQKVKVLTPKEAGYAIKLSNKTLLDVRPSTEHNKAWVKGSVWIPIFDVDDSSDLGTISKKITNFVMGGWWSGSRMLAYDKNFVSNVEEKFSKDTDLILVCQKGLRSLAACEQLYNAGYRNLFWVQGGLEAAEEEDFQREGPQPFKLAGIGGMSEFLGWTDQQRTFGANQGLGYRLVFTGRLLGLIILADALFFGSKQFGPWLQQLQSH</sequence>
<reference evidence="2" key="1">
    <citation type="journal article" date="2022" name="Nat. Commun.">
        <title>Chromosome evolution and the genetic basis of agronomically important traits in greater yam.</title>
        <authorList>
            <person name="Bredeson J.V."/>
            <person name="Lyons J.B."/>
            <person name="Oniyinde I.O."/>
            <person name="Okereke N.R."/>
            <person name="Kolade O."/>
            <person name="Nnabue I."/>
            <person name="Nwadili C.O."/>
            <person name="Hribova E."/>
            <person name="Parker M."/>
            <person name="Nwogha J."/>
            <person name="Shu S."/>
            <person name="Carlson J."/>
            <person name="Kariba R."/>
            <person name="Muthemba S."/>
            <person name="Knop K."/>
            <person name="Barton G.J."/>
            <person name="Sherwood A.V."/>
            <person name="Lopez-Montes A."/>
            <person name="Asiedu R."/>
            <person name="Jamnadass R."/>
            <person name="Muchugi A."/>
            <person name="Goodstein D."/>
            <person name="Egesi C.N."/>
            <person name="Featherston J."/>
            <person name="Asfaw A."/>
            <person name="Simpson G.G."/>
            <person name="Dolezel J."/>
            <person name="Hendre P.S."/>
            <person name="Van Deynze A."/>
            <person name="Kumar P.L."/>
            <person name="Obidiegwu J.E."/>
            <person name="Bhattacharjee R."/>
            <person name="Rokhsar D.S."/>
        </authorList>
    </citation>
    <scope>NUCLEOTIDE SEQUENCE [LARGE SCALE GENOMIC DNA]</scope>
    <source>
        <strain evidence="2">cv. TDa95/00328</strain>
    </source>
</reference>
<proteinExistence type="predicted"/>
<evidence type="ECO:0000313" key="2">
    <source>
        <dbReference type="Proteomes" id="UP000827976"/>
    </source>
</evidence>
<comment type="caution">
    <text evidence="1">The sequence shown here is derived from an EMBL/GenBank/DDBJ whole genome shotgun (WGS) entry which is preliminary data.</text>
</comment>